<dbReference type="InterPro" id="IPR051617">
    <property type="entry name" value="UNC-93-like_regulator"/>
</dbReference>
<evidence type="ECO:0000313" key="8">
    <source>
        <dbReference type="Proteomes" id="UP000294847"/>
    </source>
</evidence>
<keyword evidence="3 6" id="KW-1133">Transmembrane helix</keyword>
<feature type="region of interest" description="Disordered" evidence="5">
    <location>
        <begin position="424"/>
        <end position="449"/>
    </location>
</feature>
<name>A0A4V1C5K8_PYROR</name>
<evidence type="ECO:0000256" key="4">
    <source>
        <dbReference type="ARBA" id="ARBA00023136"/>
    </source>
</evidence>
<evidence type="ECO:0000256" key="5">
    <source>
        <dbReference type="SAM" id="MobiDB-lite"/>
    </source>
</evidence>
<dbReference type="Pfam" id="PF07690">
    <property type="entry name" value="MFS_1"/>
    <property type="match status" value="1"/>
</dbReference>
<dbReference type="GO" id="GO:0022857">
    <property type="term" value="F:transmembrane transporter activity"/>
    <property type="evidence" value="ECO:0007669"/>
    <property type="project" value="InterPro"/>
</dbReference>
<accession>A0A4V1C5K8</accession>
<feature type="transmembrane region" description="Helical" evidence="6">
    <location>
        <begin position="73"/>
        <end position="91"/>
    </location>
</feature>
<feature type="transmembrane region" description="Helical" evidence="6">
    <location>
        <begin position="225"/>
        <end position="250"/>
    </location>
</feature>
<feature type="transmembrane region" description="Helical" evidence="6">
    <location>
        <begin position="256"/>
        <end position="278"/>
    </location>
</feature>
<feature type="transmembrane region" description="Helical" evidence="6">
    <location>
        <begin position="167"/>
        <end position="187"/>
    </location>
</feature>
<feature type="transmembrane region" description="Helical" evidence="6">
    <location>
        <begin position="331"/>
        <end position="353"/>
    </location>
</feature>
<feature type="transmembrane region" description="Helical" evidence="6">
    <location>
        <begin position="134"/>
        <end position="155"/>
    </location>
</feature>
<evidence type="ECO:0000256" key="6">
    <source>
        <dbReference type="SAM" id="Phobius"/>
    </source>
</evidence>
<evidence type="ECO:0000256" key="3">
    <source>
        <dbReference type="ARBA" id="ARBA00022989"/>
    </source>
</evidence>
<reference evidence="7 8" key="1">
    <citation type="journal article" date="2019" name="Mol. Biol. Evol.">
        <title>Blast fungal genomes show frequent chromosomal changes, gene gains and losses, and effector gene turnover.</title>
        <authorList>
            <person name="Gomez Luciano L.B."/>
            <person name="Jason Tsai I."/>
            <person name="Chuma I."/>
            <person name="Tosa Y."/>
            <person name="Chen Y.H."/>
            <person name="Li J.Y."/>
            <person name="Li M.Y."/>
            <person name="Jade Lu M.Y."/>
            <person name="Nakayashiki H."/>
            <person name="Li W.H."/>
        </authorList>
    </citation>
    <scope>NUCLEOTIDE SEQUENCE [LARGE SCALE GENOMIC DNA]</scope>
    <source>
        <strain evidence="7">MZ5-1-6</strain>
    </source>
</reference>
<dbReference type="InterPro" id="IPR011701">
    <property type="entry name" value="MFS"/>
</dbReference>
<dbReference type="Gene3D" id="1.20.1250.20">
    <property type="entry name" value="MFS general substrate transporter like domains"/>
    <property type="match status" value="1"/>
</dbReference>
<sequence>MGFFRSVLAQMIICGIIALLGPGLWNANNSLGAGGALEPYLVNAGNSIVFAFMGIFSILSPVFVNWIGVKQTLILGTLGWSIYSGALYQNNRFGTEWFVIVGAVICGISAGFYWAAEGAVILSYPEHRKRGRYLALWMAFKNSGQMIGGSINLGLNAGTAVAGKVSWVTLLVFVCLQALSLPVALLLSPPHKVERRDGSPIHVEQRTPMLEQLRRIWTTVSTRRVGLLLPVFFSCWFYWGYGSTFLTLYFTVRVRALASFLSAVTGTIACILFGVFLDSDRFTVKQRLRWGFLASCGPFTLIWIWVFVVQYDFNKENPGALDWLSPGFGRAFGAYIMLNTVGNMVQNFLYFLVGTIGDGTSEMSRLTGLLRGVESWGQCASFGISSSKFNLLHTVIINLVLWVVSLVPAFISVWEVEERKHAGAVESAETEGKAEPASKVGVDEEVSKV</sequence>
<feature type="transmembrane region" description="Helical" evidence="6">
    <location>
        <begin position="391"/>
        <end position="411"/>
    </location>
</feature>
<dbReference type="PANTHER" id="PTHR23294">
    <property type="entry name" value="ET TRANSLATION PRODUCT-RELATED"/>
    <property type="match status" value="1"/>
</dbReference>
<dbReference type="SUPFAM" id="SSF103473">
    <property type="entry name" value="MFS general substrate transporter"/>
    <property type="match status" value="1"/>
</dbReference>
<dbReference type="AlphaFoldDB" id="A0A4V1C5K8"/>
<feature type="transmembrane region" description="Helical" evidence="6">
    <location>
        <begin position="97"/>
        <end position="122"/>
    </location>
</feature>
<dbReference type="GO" id="GO:0016020">
    <property type="term" value="C:membrane"/>
    <property type="evidence" value="ECO:0007669"/>
    <property type="project" value="UniProtKB-SubCell"/>
</dbReference>
<evidence type="ECO:0008006" key="9">
    <source>
        <dbReference type="Google" id="ProtNLM"/>
    </source>
</evidence>
<dbReference type="Proteomes" id="UP000294847">
    <property type="component" value="Chromosome 2"/>
</dbReference>
<keyword evidence="2 6" id="KW-0812">Transmembrane</keyword>
<proteinExistence type="predicted"/>
<comment type="subcellular location">
    <subcellularLocation>
        <location evidence="1">Membrane</location>
        <topology evidence="1">Multi-pass membrane protein</topology>
    </subcellularLocation>
</comment>
<organism evidence="7 8">
    <name type="scientific">Pyricularia oryzae</name>
    <name type="common">Rice blast fungus</name>
    <name type="synonym">Magnaporthe oryzae</name>
    <dbReference type="NCBI Taxonomy" id="318829"/>
    <lineage>
        <taxon>Eukaryota</taxon>
        <taxon>Fungi</taxon>
        <taxon>Dikarya</taxon>
        <taxon>Ascomycota</taxon>
        <taxon>Pezizomycotina</taxon>
        <taxon>Sordariomycetes</taxon>
        <taxon>Sordariomycetidae</taxon>
        <taxon>Magnaporthales</taxon>
        <taxon>Pyriculariaceae</taxon>
        <taxon>Pyricularia</taxon>
    </lineage>
</organism>
<dbReference type="PANTHER" id="PTHR23294:SF19">
    <property type="entry name" value="DUF895 DOMAIN MEMBRANE PROTEIN-RELATED"/>
    <property type="match status" value="1"/>
</dbReference>
<feature type="transmembrane region" description="Helical" evidence="6">
    <location>
        <begin position="290"/>
        <end position="311"/>
    </location>
</feature>
<dbReference type="EMBL" id="CP034205">
    <property type="protein sequence ID" value="QBZ56735.1"/>
    <property type="molecule type" value="Genomic_DNA"/>
</dbReference>
<feature type="transmembrane region" description="Helical" evidence="6">
    <location>
        <begin position="7"/>
        <end position="27"/>
    </location>
</feature>
<keyword evidence="4 6" id="KW-0472">Membrane</keyword>
<evidence type="ECO:0000256" key="2">
    <source>
        <dbReference type="ARBA" id="ARBA00022692"/>
    </source>
</evidence>
<dbReference type="InterPro" id="IPR036259">
    <property type="entry name" value="MFS_trans_sf"/>
</dbReference>
<protein>
    <recommendedName>
        <fullName evidence="9">DUF895 domain membrane protein</fullName>
    </recommendedName>
</protein>
<feature type="transmembrane region" description="Helical" evidence="6">
    <location>
        <begin position="47"/>
        <end position="66"/>
    </location>
</feature>
<feature type="compositionally biased region" description="Basic and acidic residues" evidence="5">
    <location>
        <begin position="430"/>
        <end position="449"/>
    </location>
</feature>
<evidence type="ECO:0000313" key="7">
    <source>
        <dbReference type="EMBL" id="QBZ56735.1"/>
    </source>
</evidence>
<dbReference type="VEuPathDB" id="FungiDB:M_BR32_EuGene_00015691"/>
<gene>
    <name evidence="7" type="ORF">PoMZ_01650</name>
</gene>
<evidence type="ECO:0000256" key="1">
    <source>
        <dbReference type="ARBA" id="ARBA00004141"/>
    </source>
</evidence>